<dbReference type="Proteomes" id="UP001225761">
    <property type="component" value="Unassembled WGS sequence"/>
</dbReference>
<keyword evidence="2" id="KW-1185">Reference proteome</keyword>
<dbReference type="RefSeq" id="WP_283383442.1">
    <property type="nucleotide sequence ID" value="NZ_JASHIE010000019.1"/>
</dbReference>
<comment type="caution">
    <text evidence="1">The sequence shown here is derived from an EMBL/GenBank/DDBJ whole genome shotgun (WGS) entry which is preliminary data.</text>
</comment>
<evidence type="ECO:0000313" key="1">
    <source>
        <dbReference type="EMBL" id="MDI9877336.1"/>
    </source>
</evidence>
<evidence type="ECO:0000313" key="2">
    <source>
        <dbReference type="Proteomes" id="UP001225761"/>
    </source>
</evidence>
<accession>A0ABT6Z881</accession>
<gene>
    <name evidence="1" type="ORF">QM481_22540</name>
</gene>
<proteinExistence type="predicted"/>
<protein>
    <submittedName>
        <fullName evidence="1">Uncharacterized protein</fullName>
    </submittedName>
</protein>
<organism evidence="1 2">
    <name type="scientific">Flectobacillus rivi</name>
    <dbReference type="NCBI Taxonomy" id="2984209"/>
    <lineage>
        <taxon>Bacteria</taxon>
        <taxon>Pseudomonadati</taxon>
        <taxon>Bacteroidota</taxon>
        <taxon>Cytophagia</taxon>
        <taxon>Cytophagales</taxon>
        <taxon>Flectobacillaceae</taxon>
        <taxon>Flectobacillus</taxon>
    </lineage>
</organism>
<sequence>MSIFNWFKQKEFIYKEHLSSTFPTIEFEMCFKLNSLKVSDILSLVESPNIGYTLTRWIGGFGDMSLQEGIKKAMRINKHLFFEKCHLFYDDEMQNRLTICPSGPKELPGCDRIIWKGEKGKLDLTLFEPFFKLNGFVCAYSFWQFDEFIQNEVYLRNYELKGIPVNKKKIYTKDGDKCITIEGNPGRLRQVRNMVLRSCWRMWFSNNYFELIDKEKVEKFNYCNKNILTKNNVRFIELYPNPFESDNPENRIIQKEFNNLVGIEELHKACWDNYNPIGSLYDDSQDDDGKCWD</sequence>
<dbReference type="EMBL" id="JASHIE010000019">
    <property type="protein sequence ID" value="MDI9877336.1"/>
    <property type="molecule type" value="Genomic_DNA"/>
</dbReference>
<reference evidence="1 2" key="1">
    <citation type="submission" date="2023-05" db="EMBL/GenBank/DDBJ databases">
        <title>Novel species of genus Flectobacillus isolated from stream in China.</title>
        <authorList>
            <person name="Lu H."/>
        </authorList>
    </citation>
    <scope>NUCLEOTIDE SEQUENCE [LARGE SCALE GENOMIC DNA]</scope>
    <source>
        <strain evidence="1 2">LFS242W</strain>
    </source>
</reference>
<name>A0ABT6Z881_9BACT</name>